<sequence length="163" mass="18762">MGASSWSYREKYRGDIASTLDALQAEVFKRSGFSRYSKTLADLWADEEFMTDEGTHSILDVYRLLARDKPGEEHPHANNMRPLTDDELTAAFDCLRPTLATFQEAEEADRLPFDAKWNGCCEGAPNRDALIVDLRTGALWRRWSVRPRRWMVDGGWWMVDGTR</sequence>
<accession>A0ABS5KV78</accession>
<organism evidence="1 2">
    <name type="scientific">Catenulispora pinistramenti</name>
    <dbReference type="NCBI Taxonomy" id="2705254"/>
    <lineage>
        <taxon>Bacteria</taxon>
        <taxon>Bacillati</taxon>
        <taxon>Actinomycetota</taxon>
        <taxon>Actinomycetes</taxon>
        <taxon>Catenulisporales</taxon>
        <taxon>Catenulisporaceae</taxon>
        <taxon>Catenulispora</taxon>
    </lineage>
</organism>
<reference evidence="1 2" key="1">
    <citation type="submission" date="2020-02" db="EMBL/GenBank/DDBJ databases">
        <title>Acidophilic actinobacteria isolated from forest soil.</title>
        <authorList>
            <person name="Golinska P."/>
        </authorList>
    </citation>
    <scope>NUCLEOTIDE SEQUENCE [LARGE SCALE GENOMIC DNA]</scope>
    <source>
        <strain evidence="1 2">NL8</strain>
    </source>
</reference>
<protein>
    <submittedName>
        <fullName evidence="1">Uncharacterized protein</fullName>
    </submittedName>
</protein>
<comment type="caution">
    <text evidence="1">The sequence shown here is derived from an EMBL/GenBank/DDBJ whole genome shotgun (WGS) entry which is preliminary data.</text>
</comment>
<keyword evidence="2" id="KW-1185">Reference proteome</keyword>
<dbReference type="EMBL" id="JAAFYZ010000087">
    <property type="protein sequence ID" value="MBS2549966.1"/>
    <property type="molecule type" value="Genomic_DNA"/>
</dbReference>
<dbReference type="Proteomes" id="UP000730482">
    <property type="component" value="Unassembled WGS sequence"/>
</dbReference>
<evidence type="ECO:0000313" key="1">
    <source>
        <dbReference type="EMBL" id="MBS2549966.1"/>
    </source>
</evidence>
<evidence type="ECO:0000313" key="2">
    <source>
        <dbReference type="Proteomes" id="UP000730482"/>
    </source>
</evidence>
<gene>
    <name evidence="1" type="ORF">KGQ19_24180</name>
</gene>
<dbReference type="RefSeq" id="WP_212011894.1">
    <property type="nucleotide sequence ID" value="NZ_JAAFYZ010000087.1"/>
</dbReference>
<name>A0ABS5KV78_9ACTN</name>
<proteinExistence type="predicted"/>